<feature type="domain" description="Chromosomal replication initiator DnaA C-terminal" evidence="1">
    <location>
        <begin position="32"/>
        <end position="100"/>
    </location>
</feature>
<gene>
    <name evidence="2" type="ORF">EVA69_05920</name>
</gene>
<dbReference type="GO" id="GO:0006275">
    <property type="term" value="P:regulation of DNA replication"/>
    <property type="evidence" value="ECO:0007669"/>
    <property type="project" value="InterPro"/>
</dbReference>
<dbReference type="GO" id="GO:0006270">
    <property type="term" value="P:DNA replication initiation"/>
    <property type="evidence" value="ECO:0007669"/>
    <property type="project" value="InterPro"/>
</dbReference>
<name>A0A520RW66_9GAMM</name>
<reference evidence="2 3" key="1">
    <citation type="submission" date="2019-02" db="EMBL/GenBank/DDBJ databases">
        <title>Prokaryotic population dynamics and viral predation in marine succession experiment using metagenomics: the confinement effect.</title>
        <authorList>
            <person name="Haro-Moreno J.M."/>
            <person name="Rodriguez-Valera F."/>
            <person name="Lopez-Perez M."/>
        </authorList>
    </citation>
    <scope>NUCLEOTIDE SEQUENCE [LARGE SCALE GENOMIC DNA]</scope>
    <source>
        <strain evidence="2">MED-G158</strain>
    </source>
</reference>
<accession>A0A520RW66</accession>
<dbReference type="SMART" id="SM00760">
    <property type="entry name" value="Bac_DnaA_C"/>
    <property type="match status" value="1"/>
</dbReference>
<dbReference type="GO" id="GO:0005524">
    <property type="term" value="F:ATP binding"/>
    <property type="evidence" value="ECO:0007669"/>
    <property type="project" value="InterPro"/>
</dbReference>
<dbReference type="AlphaFoldDB" id="A0A520RW66"/>
<protein>
    <recommendedName>
        <fullName evidence="1">Chromosomal replication initiator DnaA C-terminal domain-containing protein</fullName>
    </recommendedName>
</protein>
<comment type="caution">
    <text evidence="2">The sequence shown here is derived from an EMBL/GenBank/DDBJ whole genome shotgun (WGS) entry which is preliminary data.</text>
</comment>
<dbReference type="Gene3D" id="1.10.1750.10">
    <property type="match status" value="1"/>
</dbReference>
<dbReference type="InterPro" id="IPR010921">
    <property type="entry name" value="Trp_repressor/repl_initiator"/>
</dbReference>
<dbReference type="SUPFAM" id="SSF48295">
    <property type="entry name" value="TrpR-like"/>
    <property type="match status" value="1"/>
</dbReference>
<evidence type="ECO:0000313" key="2">
    <source>
        <dbReference type="EMBL" id="RZO74424.1"/>
    </source>
</evidence>
<evidence type="ECO:0000259" key="1">
    <source>
        <dbReference type="SMART" id="SM00760"/>
    </source>
</evidence>
<dbReference type="GO" id="GO:0043565">
    <property type="term" value="F:sequence-specific DNA binding"/>
    <property type="evidence" value="ECO:0007669"/>
    <property type="project" value="InterPro"/>
</dbReference>
<proteinExistence type="predicted"/>
<evidence type="ECO:0000313" key="3">
    <source>
        <dbReference type="Proteomes" id="UP000320404"/>
    </source>
</evidence>
<dbReference type="InterPro" id="IPR013159">
    <property type="entry name" value="DnaA_C"/>
</dbReference>
<dbReference type="Proteomes" id="UP000320404">
    <property type="component" value="Unassembled WGS sequence"/>
</dbReference>
<sequence length="116" mass="13093">MVGGWGRFVEQALADNELSLERKTLRQQQGWTLDAVIDRVCKAYGVDAQDLKKKARANNLSKAKSLICCWGTEELGLTMLEIGLKMGMSQQAISKWVKKGRDYCRSENIDIDSLLR</sequence>
<dbReference type="EMBL" id="SHAH01000101">
    <property type="protein sequence ID" value="RZO74424.1"/>
    <property type="molecule type" value="Genomic_DNA"/>
</dbReference>
<organism evidence="2 3">
    <name type="scientific">OM182 bacterium</name>
    <dbReference type="NCBI Taxonomy" id="2510334"/>
    <lineage>
        <taxon>Bacteria</taxon>
        <taxon>Pseudomonadati</taxon>
        <taxon>Pseudomonadota</taxon>
        <taxon>Gammaproteobacteria</taxon>
        <taxon>OMG group</taxon>
        <taxon>OM182 clade</taxon>
    </lineage>
</organism>